<evidence type="ECO:0000256" key="3">
    <source>
        <dbReference type="ARBA" id="ARBA00022490"/>
    </source>
</evidence>
<feature type="binding site" evidence="9">
    <location>
        <position position="122"/>
    </location>
    <ligand>
        <name>Mg(2+)</name>
        <dbReference type="ChEBI" id="CHEBI:18420"/>
        <note>catalytic</note>
    </ligand>
</feature>
<feature type="binding site" evidence="9">
    <location>
        <position position="282"/>
    </location>
    <ligand>
        <name>substrate</name>
        <note>ligand shared between dimeric partners</note>
    </ligand>
</feature>
<feature type="binding site" description="in other chain" evidence="9">
    <location>
        <position position="241"/>
    </location>
    <ligand>
        <name>substrate</name>
        <note>ligand shared between dimeric partners</note>
    </ligand>
</feature>
<dbReference type="GO" id="GO:0016208">
    <property type="term" value="F:AMP binding"/>
    <property type="evidence" value="ECO:0007669"/>
    <property type="project" value="TreeGrafter"/>
</dbReference>
<evidence type="ECO:0000256" key="1">
    <source>
        <dbReference type="ARBA" id="ARBA00001946"/>
    </source>
</evidence>
<dbReference type="InterPro" id="IPR012003">
    <property type="entry name" value="ATP_PFK_prok-type"/>
</dbReference>
<comment type="cofactor">
    <cofactor evidence="1 9">
        <name>Mg(2+)</name>
        <dbReference type="ChEBI" id="CHEBI:18420"/>
    </cofactor>
</comment>
<evidence type="ECO:0000256" key="2">
    <source>
        <dbReference type="ARBA" id="ARBA00004679"/>
    </source>
</evidence>
<keyword evidence="12" id="KW-1185">Reference proteome</keyword>
<dbReference type="InterPro" id="IPR015912">
    <property type="entry name" value="Phosphofructokinase_CS"/>
</dbReference>
<keyword evidence="9" id="KW-0547">Nucleotide-binding</keyword>
<dbReference type="GO" id="GO:0047334">
    <property type="term" value="F:diphosphate-fructose-6-phosphate 1-phosphotransferase activity"/>
    <property type="evidence" value="ECO:0007669"/>
    <property type="project" value="InterPro"/>
</dbReference>
<reference evidence="11 12" key="1">
    <citation type="submission" date="2019-10" db="EMBL/GenBank/DDBJ databases">
        <title>Cardiobacteriales fam. a chemoheterotrophic member of the order Cardiobacteriales, and proposal of Cardiobacteriales fam. nov.</title>
        <authorList>
            <person name="Wang C."/>
        </authorList>
    </citation>
    <scope>NUCLEOTIDE SEQUENCE [LARGE SCALE GENOMIC DNA]</scope>
    <source>
        <strain evidence="11 12">ML27</strain>
    </source>
</reference>
<dbReference type="PROSITE" id="PS00433">
    <property type="entry name" value="PHOSPHOFRUCTOKINASE"/>
    <property type="match status" value="1"/>
</dbReference>
<keyword evidence="5 9" id="KW-0479">Metal-binding</keyword>
<keyword evidence="8 9" id="KW-0324">Glycolysis</keyword>
<dbReference type="InParanoid" id="A0A6N7EXS0"/>
<keyword evidence="9" id="KW-0067">ATP-binding</keyword>
<evidence type="ECO:0000256" key="5">
    <source>
        <dbReference type="ARBA" id="ARBA00022723"/>
    </source>
</evidence>
<dbReference type="SUPFAM" id="SSF53784">
    <property type="entry name" value="Phosphofructokinase"/>
    <property type="match status" value="1"/>
</dbReference>
<dbReference type="InterPro" id="IPR000023">
    <property type="entry name" value="Phosphofructokinase_dom"/>
</dbReference>
<dbReference type="GO" id="GO:0070095">
    <property type="term" value="F:fructose-6-phosphate binding"/>
    <property type="evidence" value="ECO:0007669"/>
    <property type="project" value="TreeGrafter"/>
</dbReference>
<dbReference type="GO" id="GO:0006002">
    <property type="term" value="P:fructose 6-phosphate metabolic process"/>
    <property type="evidence" value="ECO:0007669"/>
    <property type="project" value="InterPro"/>
</dbReference>
<keyword evidence="4 9" id="KW-0808">Transferase</keyword>
<evidence type="ECO:0000313" key="12">
    <source>
        <dbReference type="Proteomes" id="UP000471298"/>
    </source>
</evidence>
<dbReference type="AlphaFoldDB" id="A0A6N7EXS0"/>
<feature type="site" description="Important for substrate specificity; cannot use PPi as phosphoryl donor" evidence="9">
    <location>
        <position position="123"/>
    </location>
</feature>
<dbReference type="Proteomes" id="UP000471298">
    <property type="component" value="Unassembled WGS sequence"/>
</dbReference>
<dbReference type="PANTHER" id="PTHR13697:SF52">
    <property type="entry name" value="ATP-DEPENDENT 6-PHOSPHOFRUCTOKINASE 3"/>
    <property type="match status" value="1"/>
</dbReference>
<feature type="binding site" evidence="9">
    <location>
        <position position="15"/>
    </location>
    <ligand>
        <name>ATP</name>
        <dbReference type="ChEBI" id="CHEBI:30616"/>
    </ligand>
</feature>
<comment type="subunit">
    <text evidence="9">Homodimer or homotetramer.</text>
</comment>
<dbReference type="InterPro" id="IPR012829">
    <property type="entry name" value="Phosphofructokinase_III"/>
</dbReference>
<dbReference type="PIRSF" id="PIRSF000532">
    <property type="entry name" value="ATP_PFK_prok"/>
    <property type="match status" value="1"/>
</dbReference>
<gene>
    <name evidence="9" type="primary">pfkA</name>
    <name evidence="11" type="ORF">GCU85_08400</name>
</gene>
<dbReference type="PANTHER" id="PTHR13697">
    <property type="entry name" value="PHOSPHOFRUCTOKINASE"/>
    <property type="match status" value="1"/>
</dbReference>
<dbReference type="UniPathway" id="UPA00109">
    <property type="reaction ID" value="UER00182"/>
</dbReference>
<sequence length="369" mass="39789">MERPALKIGVVTGGGDCPGLNAVIRAVTRAAIYQHGWTVVGIPDAFGGLLSDNPSVIPLNMHTIRGILPQGGTILGTSNRADPFRFPIDGKDGNTDYADKSHLLKARLDEYGIDAIIMIGGDGTMRIAKRLKGMGIAVVGVPKTIDNDLYATDITFGHDSACNIAMEAIDRLHTTAYSHHRVMICEVMGRDAGWLALQSGVSGGADVILLPEIPYHDDFILESLAMRQKQQRQFSIIVVAEGAKAIDGQHSVVGQGHDAPRYGGIAHQLEQTLAPHLKQEIRAVVLGHLQRGGSPTHFDRVLGTRYGEFAIQQVNQQQFGTMVALRDGEIIGVTLEEATKKIKCITPSTNQLVATARNLGIHFGDRIDT</sequence>
<comment type="function">
    <text evidence="9">Catalyzes the phosphorylation of D-fructose 6-phosphate to fructose 1,6-bisphosphate by ATP, the first committing step of glycolysis.</text>
</comment>
<comment type="similarity">
    <text evidence="9">Belongs to the phosphofructokinase type A (PFKA) family. Mixed-substrate PFK group III subfamily.</text>
</comment>
<comment type="caution">
    <text evidence="9">Lacks conserved residue(s) required for the propagation of feature annotation.</text>
</comment>
<dbReference type="PRINTS" id="PR00476">
    <property type="entry name" value="PHFRCTKINASE"/>
</dbReference>
<comment type="catalytic activity">
    <reaction evidence="9">
        <text>beta-D-fructose 6-phosphate + ATP = beta-D-fructose 1,6-bisphosphate + ADP + H(+)</text>
        <dbReference type="Rhea" id="RHEA:16109"/>
        <dbReference type="ChEBI" id="CHEBI:15378"/>
        <dbReference type="ChEBI" id="CHEBI:30616"/>
        <dbReference type="ChEBI" id="CHEBI:32966"/>
        <dbReference type="ChEBI" id="CHEBI:57634"/>
        <dbReference type="ChEBI" id="CHEBI:456216"/>
        <dbReference type="EC" id="2.7.1.11"/>
    </reaction>
</comment>
<dbReference type="EC" id="2.7.1.11" evidence="9"/>
<dbReference type="Gene3D" id="3.40.50.450">
    <property type="match status" value="1"/>
</dbReference>
<keyword evidence="3 9" id="KW-0963">Cytoplasm</keyword>
<dbReference type="GO" id="GO:0005945">
    <property type="term" value="C:6-phosphofructokinase complex"/>
    <property type="evidence" value="ECO:0007669"/>
    <property type="project" value="TreeGrafter"/>
</dbReference>
<proteinExistence type="inferred from homology"/>
<evidence type="ECO:0000256" key="6">
    <source>
        <dbReference type="ARBA" id="ARBA00022777"/>
    </source>
</evidence>
<dbReference type="GO" id="GO:0003872">
    <property type="term" value="F:6-phosphofructokinase activity"/>
    <property type="evidence" value="ECO:0007669"/>
    <property type="project" value="UniProtKB-UniRule"/>
</dbReference>
<protein>
    <recommendedName>
        <fullName evidence="9">ATP-dependent 6-phosphofructokinase</fullName>
        <shortName evidence="9">ATP-PFK</shortName>
        <shortName evidence="9">Phosphofructokinase</shortName>
        <ecNumber evidence="9">2.7.1.11</ecNumber>
    </recommendedName>
    <alternativeName>
        <fullName evidence="9">Phosphohexokinase</fullName>
    </alternativeName>
</protein>
<dbReference type="GO" id="GO:0061621">
    <property type="term" value="P:canonical glycolysis"/>
    <property type="evidence" value="ECO:0007669"/>
    <property type="project" value="TreeGrafter"/>
</dbReference>
<feature type="domain" description="Phosphofructokinase" evidence="10">
    <location>
        <begin position="7"/>
        <end position="312"/>
    </location>
</feature>
<organism evidence="11 12">
    <name type="scientific">Ostreibacterium oceani</name>
    <dbReference type="NCBI Taxonomy" id="2654998"/>
    <lineage>
        <taxon>Bacteria</taxon>
        <taxon>Pseudomonadati</taxon>
        <taxon>Pseudomonadota</taxon>
        <taxon>Gammaproteobacteria</taxon>
        <taxon>Cardiobacteriales</taxon>
        <taxon>Ostreibacteriaceae</taxon>
        <taxon>Ostreibacterium</taxon>
    </lineage>
</organism>
<evidence type="ECO:0000256" key="8">
    <source>
        <dbReference type="ARBA" id="ARBA00023152"/>
    </source>
</evidence>
<feature type="binding site" description="in other chain" evidence="9">
    <location>
        <begin position="144"/>
        <end position="146"/>
    </location>
    <ligand>
        <name>substrate</name>
        <note>ligand shared between dimeric partners</note>
    </ligand>
</feature>
<dbReference type="NCBIfam" id="NF002872">
    <property type="entry name" value="PRK03202.1"/>
    <property type="match status" value="1"/>
</dbReference>
<feature type="binding site" description="in other chain" evidence="9">
    <location>
        <begin position="288"/>
        <end position="291"/>
    </location>
    <ligand>
        <name>substrate</name>
        <note>ligand shared between dimeric partners</note>
    </ligand>
</feature>
<evidence type="ECO:0000259" key="10">
    <source>
        <dbReference type="Pfam" id="PF00365"/>
    </source>
</evidence>
<dbReference type="HAMAP" id="MF_01976">
    <property type="entry name" value="Phosphofructokinase_III"/>
    <property type="match status" value="1"/>
</dbReference>
<dbReference type="GO" id="GO:0048029">
    <property type="term" value="F:monosaccharide binding"/>
    <property type="evidence" value="ECO:0007669"/>
    <property type="project" value="TreeGrafter"/>
</dbReference>
<dbReference type="GO" id="GO:0030388">
    <property type="term" value="P:fructose 1,6-bisphosphate metabolic process"/>
    <property type="evidence" value="ECO:0007669"/>
    <property type="project" value="TreeGrafter"/>
</dbReference>
<dbReference type="InterPro" id="IPR022953">
    <property type="entry name" value="ATP_PFK"/>
</dbReference>
<feature type="active site" description="Proton acceptor" evidence="9">
    <location>
        <position position="146"/>
    </location>
</feature>
<accession>A0A6N7EXS0</accession>
<dbReference type="InterPro" id="IPR035966">
    <property type="entry name" value="PKF_sf"/>
</dbReference>
<comment type="subcellular location">
    <subcellularLocation>
        <location evidence="9">Cytoplasm</location>
    </subcellularLocation>
</comment>
<keyword evidence="7 9" id="KW-0460">Magnesium</keyword>
<dbReference type="Gene3D" id="3.40.50.460">
    <property type="entry name" value="Phosphofructokinase domain"/>
    <property type="match status" value="1"/>
</dbReference>
<feature type="binding site" evidence="9">
    <location>
        <begin position="121"/>
        <end position="124"/>
    </location>
    <ligand>
        <name>ATP</name>
        <dbReference type="ChEBI" id="CHEBI:30616"/>
    </ligand>
</feature>
<dbReference type="Pfam" id="PF00365">
    <property type="entry name" value="PFK"/>
    <property type="match status" value="1"/>
</dbReference>
<evidence type="ECO:0000256" key="7">
    <source>
        <dbReference type="ARBA" id="ARBA00022842"/>
    </source>
</evidence>
<feature type="binding site" evidence="9">
    <location>
        <position position="181"/>
    </location>
    <ligand>
        <name>substrate</name>
        <note>ligand shared between dimeric partners</note>
    </ligand>
</feature>
<feature type="binding site" evidence="9">
    <location>
        <begin position="80"/>
        <end position="81"/>
    </location>
    <ligand>
        <name>ATP</name>
        <dbReference type="ChEBI" id="CHEBI:30616"/>
    </ligand>
</feature>
<feature type="binding site" description="in other chain" evidence="9">
    <location>
        <begin position="188"/>
        <end position="190"/>
    </location>
    <ligand>
        <name>substrate</name>
        <note>ligand shared between dimeric partners</note>
    </ligand>
</feature>
<dbReference type="GO" id="GO:0042802">
    <property type="term" value="F:identical protein binding"/>
    <property type="evidence" value="ECO:0007669"/>
    <property type="project" value="TreeGrafter"/>
</dbReference>
<dbReference type="EMBL" id="WHNW01000010">
    <property type="protein sequence ID" value="MPV86743.1"/>
    <property type="molecule type" value="Genomic_DNA"/>
</dbReference>
<comment type="caution">
    <text evidence="11">The sequence shown here is derived from an EMBL/GenBank/DDBJ whole genome shotgun (WGS) entry which is preliminary data.</text>
</comment>
<evidence type="ECO:0000256" key="9">
    <source>
        <dbReference type="HAMAP-Rule" id="MF_01976"/>
    </source>
</evidence>
<name>A0A6N7EXS0_9GAMM</name>
<evidence type="ECO:0000256" key="4">
    <source>
        <dbReference type="ARBA" id="ARBA00022679"/>
    </source>
</evidence>
<dbReference type="GO" id="GO:0005524">
    <property type="term" value="F:ATP binding"/>
    <property type="evidence" value="ECO:0007669"/>
    <property type="project" value="UniProtKB-KW"/>
</dbReference>
<comment type="pathway">
    <text evidence="2 9">Carbohydrate degradation; glycolysis; D-glyceraldehyde 3-phosphate and glycerone phosphate from D-glucose: step 3/4.</text>
</comment>
<dbReference type="FunCoup" id="A0A6N7EXS0">
    <property type="interactions" value="439"/>
</dbReference>
<evidence type="ECO:0000313" key="11">
    <source>
        <dbReference type="EMBL" id="MPV86743.1"/>
    </source>
</evidence>
<dbReference type="GO" id="GO:0046872">
    <property type="term" value="F:metal ion binding"/>
    <property type="evidence" value="ECO:0007669"/>
    <property type="project" value="UniProtKB-KW"/>
</dbReference>
<keyword evidence="6 9" id="KW-0418">Kinase</keyword>